<keyword evidence="5" id="KW-0804">Transcription</keyword>
<dbReference type="InterPro" id="IPR001005">
    <property type="entry name" value="SANT/Myb"/>
</dbReference>
<keyword evidence="3" id="KW-0805">Transcription regulation</keyword>
<dbReference type="Gene3D" id="1.10.10.60">
    <property type="entry name" value="Homeodomain-like"/>
    <property type="match status" value="1"/>
</dbReference>
<dbReference type="InterPro" id="IPR009057">
    <property type="entry name" value="Homeodomain-like_sf"/>
</dbReference>
<feature type="domain" description="HTH myb-type" evidence="7">
    <location>
        <begin position="8"/>
        <end position="68"/>
    </location>
</feature>
<sequence length="195" mass="22539">MTSSCSDGSRKERLRWTEELHDRFEEAVNRLGGPEMATPKGIWKAMAIPGLTIYHVKSHLQKYRIMKLIPESGPRSKFERRHISELFPNFGATCFTEQKEALLLQMEVQRRLNDHTEVQRSLKLKLEAQERFFDRVAEEHRNRASIAKSIKPLSPASLPALCEYSDSNGKEFECDSEIVKNEIRHERRISGSLQG</sequence>
<dbReference type="Proteomes" id="UP000593562">
    <property type="component" value="Unassembled WGS sequence"/>
</dbReference>
<keyword evidence="6" id="KW-0539">Nucleus</keyword>
<dbReference type="AlphaFoldDB" id="A0A7J7DMN8"/>
<evidence type="ECO:0000256" key="2">
    <source>
        <dbReference type="ARBA" id="ARBA00006783"/>
    </source>
</evidence>
<dbReference type="InterPro" id="IPR025756">
    <property type="entry name" value="Myb_CC_LHEQLE"/>
</dbReference>
<evidence type="ECO:0000256" key="5">
    <source>
        <dbReference type="ARBA" id="ARBA00023163"/>
    </source>
</evidence>
<evidence type="ECO:0000256" key="6">
    <source>
        <dbReference type="ARBA" id="ARBA00023242"/>
    </source>
</evidence>
<dbReference type="FunFam" id="1.10.10.60:FF:000007">
    <property type="entry name" value="Two-component response regulator"/>
    <property type="match status" value="1"/>
</dbReference>
<name>A0A7J7DMN8_TRIWF</name>
<dbReference type="Pfam" id="PF14379">
    <property type="entry name" value="Myb_CC_LHEQLE"/>
    <property type="match status" value="1"/>
</dbReference>
<evidence type="ECO:0000256" key="4">
    <source>
        <dbReference type="ARBA" id="ARBA00023054"/>
    </source>
</evidence>
<dbReference type="InterPro" id="IPR017930">
    <property type="entry name" value="Myb_dom"/>
</dbReference>
<reference evidence="8 9" key="1">
    <citation type="journal article" date="2020" name="Nat. Commun.">
        <title>Genome of Tripterygium wilfordii and identification of cytochrome P450 involved in triptolide biosynthesis.</title>
        <authorList>
            <person name="Tu L."/>
            <person name="Su P."/>
            <person name="Zhang Z."/>
            <person name="Gao L."/>
            <person name="Wang J."/>
            <person name="Hu T."/>
            <person name="Zhou J."/>
            <person name="Zhang Y."/>
            <person name="Zhao Y."/>
            <person name="Liu Y."/>
            <person name="Song Y."/>
            <person name="Tong Y."/>
            <person name="Lu Y."/>
            <person name="Yang J."/>
            <person name="Xu C."/>
            <person name="Jia M."/>
            <person name="Peters R.J."/>
            <person name="Huang L."/>
            <person name="Gao W."/>
        </authorList>
    </citation>
    <scope>NUCLEOTIDE SEQUENCE [LARGE SCALE GENOMIC DNA]</scope>
    <source>
        <strain evidence="9">cv. XIE 37</strain>
        <tissue evidence="8">Leaf</tissue>
    </source>
</reference>
<dbReference type="InParanoid" id="A0A7J7DMN8"/>
<dbReference type="NCBIfam" id="TIGR01557">
    <property type="entry name" value="myb_SHAQKYF"/>
    <property type="match status" value="1"/>
</dbReference>
<evidence type="ECO:0000256" key="1">
    <source>
        <dbReference type="ARBA" id="ARBA00004123"/>
    </source>
</evidence>
<dbReference type="PANTHER" id="PTHR31499">
    <property type="entry name" value="MYB FAMILY TRANSCRIPTION FACTOR PHL11"/>
    <property type="match status" value="1"/>
</dbReference>
<comment type="caution">
    <text evidence="8">The sequence shown here is derived from an EMBL/GenBank/DDBJ whole genome shotgun (WGS) entry which is preliminary data.</text>
</comment>
<evidence type="ECO:0000256" key="3">
    <source>
        <dbReference type="ARBA" id="ARBA00023015"/>
    </source>
</evidence>
<dbReference type="InterPro" id="IPR046955">
    <property type="entry name" value="PHR1-like"/>
</dbReference>
<keyword evidence="4" id="KW-0175">Coiled coil</keyword>
<gene>
    <name evidence="8" type="ORF">HS088_TW05G00351</name>
</gene>
<dbReference type="EMBL" id="JAAARO010000005">
    <property type="protein sequence ID" value="KAF5747625.1"/>
    <property type="molecule type" value="Genomic_DNA"/>
</dbReference>
<protein>
    <recommendedName>
        <fullName evidence="7">HTH myb-type domain-containing protein</fullName>
    </recommendedName>
</protein>
<accession>A0A7J7DMN8</accession>
<dbReference type="GO" id="GO:0005634">
    <property type="term" value="C:nucleus"/>
    <property type="evidence" value="ECO:0007669"/>
    <property type="project" value="UniProtKB-SubCell"/>
</dbReference>
<dbReference type="Pfam" id="PF00249">
    <property type="entry name" value="Myb_DNA-binding"/>
    <property type="match status" value="1"/>
</dbReference>
<dbReference type="SUPFAM" id="SSF46689">
    <property type="entry name" value="Homeodomain-like"/>
    <property type="match status" value="1"/>
</dbReference>
<dbReference type="GO" id="GO:0003677">
    <property type="term" value="F:DNA binding"/>
    <property type="evidence" value="ECO:0007669"/>
    <property type="project" value="InterPro"/>
</dbReference>
<proteinExistence type="inferred from homology"/>
<comment type="similarity">
    <text evidence="2">Belongs to the MYB-CC family.</text>
</comment>
<evidence type="ECO:0000259" key="7">
    <source>
        <dbReference type="PROSITE" id="PS51294"/>
    </source>
</evidence>
<dbReference type="PANTHER" id="PTHR31499:SF79">
    <property type="entry name" value="HTH MYB-TYPE DOMAIN-CONTAINING PROTEIN"/>
    <property type="match status" value="1"/>
</dbReference>
<evidence type="ECO:0000313" key="9">
    <source>
        <dbReference type="Proteomes" id="UP000593562"/>
    </source>
</evidence>
<dbReference type="PROSITE" id="PS51294">
    <property type="entry name" value="HTH_MYB"/>
    <property type="match status" value="1"/>
</dbReference>
<dbReference type="InterPro" id="IPR006447">
    <property type="entry name" value="Myb_dom_plants"/>
</dbReference>
<keyword evidence="9" id="KW-1185">Reference proteome</keyword>
<dbReference type="GO" id="GO:0003700">
    <property type="term" value="F:DNA-binding transcription factor activity"/>
    <property type="evidence" value="ECO:0007669"/>
    <property type="project" value="InterPro"/>
</dbReference>
<comment type="subcellular location">
    <subcellularLocation>
        <location evidence="1">Nucleus</location>
    </subcellularLocation>
</comment>
<organism evidence="8 9">
    <name type="scientific">Tripterygium wilfordii</name>
    <name type="common">Thunder God vine</name>
    <dbReference type="NCBI Taxonomy" id="458696"/>
    <lineage>
        <taxon>Eukaryota</taxon>
        <taxon>Viridiplantae</taxon>
        <taxon>Streptophyta</taxon>
        <taxon>Embryophyta</taxon>
        <taxon>Tracheophyta</taxon>
        <taxon>Spermatophyta</taxon>
        <taxon>Magnoliopsida</taxon>
        <taxon>eudicotyledons</taxon>
        <taxon>Gunneridae</taxon>
        <taxon>Pentapetalae</taxon>
        <taxon>rosids</taxon>
        <taxon>fabids</taxon>
        <taxon>Celastrales</taxon>
        <taxon>Celastraceae</taxon>
        <taxon>Tripterygium</taxon>
    </lineage>
</organism>
<evidence type="ECO:0000313" key="8">
    <source>
        <dbReference type="EMBL" id="KAF5747625.1"/>
    </source>
</evidence>